<feature type="region of interest" description="Disordered" evidence="1">
    <location>
        <begin position="1"/>
        <end position="49"/>
    </location>
</feature>
<comment type="caution">
    <text evidence="2">The sequence shown here is derived from an EMBL/GenBank/DDBJ whole genome shotgun (WGS) entry which is preliminary data.</text>
</comment>
<feature type="compositionally biased region" description="Polar residues" evidence="1">
    <location>
        <begin position="27"/>
        <end position="36"/>
    </location>
</feature>
<feature type="compositionally biased region" description="Low complexity" evidence="1">
    <location>
        <begin position="11"/>
        <end position="26"/>
    </location>
</feature>
<evidence type="ECO:0000256" key="1">
    <source>
        <dbReference type="SAM" id="MobiDB-lite"/>
    </source>
</evidence>
<dbReference type="AlphaFoldDB" id="A0A9N9PJD8"/>
<protein>
    <submittedName>
        <fullName evidence="2">Uncharacterized protein</fullName>
    </submittedName>
</protein>
<dbReference type="OrthoDB" id="3828420at2759"/>
<dbReference type="Proteomes" id="UP000696280">
    <property type="component" value="Unassembled WGS sequence"/>
</dbReference>
<sequence length="121" mass="12702">MQKCPNTEGCSSSSSSTGASRENSTSPQFDSTATLPNVNADANASASASASASANANFSVFASTTKMQVPLQGEKWVLLEVGWRNEGGKQAKLKDRPRLVVTPGCSSIDQLQYPNARTEST</sequence>
<reference evidence="2" key="1">
    <citation type="submission" date="2021-07" db="EMBL/GenBank/DDBJ databases">
        <authorList>
            <person name="Durling M."/>
        </authorList>
    </citation>
    <scope>NUCLEOTIDE SEQUENCE</scope>
</reference>
<gene>
    <name evidence="2" type="ORF">HYFRA_00010950</name>
</gene>
<name>A0A9N9PJD8_9HELO</name>
<accession>A0A9N9PJD8</accession>
<evidence type="ECO:0000313" key="2">
    <source>
        <dbReference type="EMBL" id="CAG8955684.1"/>
    </source>
</evidence>
<feature type="compositionally biased region" description="Polar residues" evidence="1">
    <location>
        <begin position="1"/>
        <end position="10"/>
    </location>
</feature>
<proteinExistence type="predicted"/>
<evidence type="ECO:0000313" key="3">
    <source>
        <dbReference type="Proteomes" id="UP000696280"/>
    </source>
</evidence>
<keyword evidence="3" id="KW-1185">Reference proteome</keyword>
<organism evidence="2 3">
    <name type="scientific">Hymenoscyphus fraxineus</name>
    <dbReference type="NCBI Taxonomy" id="746836"/>
    <lineage>
        <taxon>Eukaryota</taxon>
        <taxon>Fungi</taxon>
        <taxon>Dikarya</taxon>
        <taxon>Ascomycota</taxon>
        <taxon>Pezizomycotina</taxon>
        <taxon>Leotiomycetes</taxon>
        <taxon>Helotiales</taxon>
        <taxon>Helotiaceae</taxon>
        <taxon>Hymenoscyphus</taxon>
    </lineage>
</organism>
<dbReference type="EMBL" id="CAJVRL010000065">
    <property type="protein sequence ID" value="CAG8955684.1"/>
    <property type="molecule type" value="Genomic_DNA"/>
</dbReference>
<feature type="compositionally biased region" description="Low complexity" evidence="1">
    <location>
        <begin position="37"/>
        <end position="49"/>
    </location>
</feature>